<evidence type="ECO:0000313" key="7">
    <source>
        <dbReference type="EMBL" id="WOE75104.1"/>
    </source>
</evidence>
<feature type="compositionally biased region" description="Polar residues" evidence="4">
    <location>
        <begin position="224"/>
        <end position="234"/>
    </location>
</feature>
<feature type="transmembrane region" description="Helical" evidence="5">
    <location>
        <begin position="337"/>
        <end position="354"/>
    </location>
</feature>
<dbReference type="Proteomes" id="UP001302429">
    <property type="component" value="Chromosome"/>
</dbReference>
<feature type="transmembrane region" description="Helical" evidence="5">
    <location>
        <begin position="23"/>
        <end position="44"/>
    </location>
</feature>
<protein>
    <submittedName>
        <fullName evidence="7">MFS transporter</fullName>
    </submittedName>
</protein>
<gene>
    <name evidence="7" type="ORF">RB602_14935</name>
</gene>
<evidence type="ECO:0000256" key="5">
    <source>
        <dbReference type="SAM" id="Phobius"/>
    </source>
</evidence>
<feature type="transmembrane region" description="Helical" evidence="5">
    <location>
        <begin position="158"/>
        <end position="181"/>
    </location>
</feature>
<keyword evidence="2 5" id="KW-1133">Transmembrane helix</keyword>
<dbReference type="SUPFAM" id="SSF103473">
    <property type="entry name" value="MFS general substrate transporter"/>
    <property type="match status" value="1"/>
</dbReference>
<dbReference type="Pfam" id="PF07690">
    <property type="entry name" value="MFS_1"/>
    <property type="match status" value="1"/>
</dbReference>
<dbReference type="InterPro" id="IPR011701">
    <property type="entry name" value="MFS"/>
</dbReference>
<keyword evidence="8" id="KW-1185">Reference proteome</keyword>
<evidence type="ECO:0000256" key="1">
    <source>
        <dbReference type="ARBA" id="ARBA00022692"/>
    </source>
</evidence>
<dbReference type="EMBL" id="CP136594">
    <property type="protein sequence ID" value="WOE75104.1"/>
    <property type="molecule type" value="Genomic_DNA"/>
</dbReference>
<evidence type="ECO:0000256" key="4">
    <source>
        <dbReference type="SAM" id="MobiDB-lite"/>
    </source>
</evidence>
<feature type="transmembrane region" description="Helical" evidence="5">
    <location>
        <begin position="422"/>
        <end position="442"/>
    </location>
</feature>
<dbReference type="KEGG" id="acoa:RB602_14935"/>
<keyword evidence="1 5" id="KW-0812">Transmembrane</keyword>
<feature type="transmembrane region" description="Helical" evidence="5">
    <location>
        <begin position="393"/>
        <end position="416"/>
    </location>
</feature>
<organism evidence="7 8">
    <name type="scientific">Alterisphingorhabdus coralli</name>
    <dbReference type="NCBI Taxonomy" id="3071408"/>
    <lineage>
        <taxon>Bacteria</taxon>
        <taxon>Pseudomonadati</taxon>
        <taxon>Pseudomonadota</taxon>
        <taxon>Alphaproteobacteria</taxon>
        <taxon>Sphingomonadales</taxon>
        <taxon>Sphingomonadaceae</taxon>
        <taxon>Alterisphingorhabdus (ex Yan et al. 2024)</taxon>
    </lineage>
</organism>
<evidence type="ECO:0000256" key="2">
    <source>
        <dbReference type="ARBA" id="ARBA00022989"/>
    </source>
</evidence>
<feature type="transmembrane region" description="Helical" evidence="5">
    <location>
        <begin position="187"/>
        <end position="205"/>
    </location>
</feature>
<name>A0AA97F655_9SPHN</name>
<dbReference type="PANTHER" id="PTHR23546:SF1">
    <property type="entry name" value="MEMBRANE PROTEIN"/>
    <property type="match status" value="1"/>
</dbReference>
<feature type="transmembrane region" description="Helical" evidence="5">
    <location>
        <begin position="56"/>
        <end position="76"/>
    </location>
</feature>
<dbReference type="InterPro" id="IPR036259">
    <property type="entry name" value="MFS_trans_sf"/>
</dbReference>
<feature type="transmembrane region" description="Helical" evidence="5">
    <location>
        <begin position="115"/>
        <end position="137"/>
    </location>
</feature>
<dbReference type="GO" id="GO:0022857">
    <property type="term" value="F:transmembrane transporter activity"/>
    <property type="evidence" value="ECO:0007669"/>
    <property type="project" value="InterPro"/>
</dbReference>
<dbReference type="Gene3D" id="1.20.1250.20">
    <property type="entry name" value="MFS general substrate transporter like domains"/>
    <property type="match status" value="1"/>
</dbReference>
<feature type="domain" description="Major facilitator superfamily (MFS) profile" evidence="6">
    <location>
        <begin position="22"/>
        <end position="446"/>
    </location>
</feature>
<accession>A0AA97F655</accession>
<feature type="transmembrane region" description="Helical" evidence="5">
    <location>
        <begin position="267"/>
        <end position="290"/>
    </location>
</feature>
<dbReference type="PANTHER" id="PTHR23546">
    <property type="entry name" value="TRANSPORT PROTEIN"/>
    <property type="match status" value="1"/>
</dbReference>
<feature type="transmembrane region" description="Helical" evidence="5">
    <location>
        <begin position="88"/>
        <end position="109"/>
    </location>
</feature>
<evidence type="ECO:0000256" key="3">
    <source>
        <dbReference type="ARBA" id="ARBA00023136"/>
    </source>
</evidence>
<proteinExistence type="predicted"/>
<reference evidence="7 8" key="1">
    <citation type="submission" date="2023-10" db="EMBL/GenBank/DDBJ databases">
        <title>Complete genome sequence of a Sphingomonadaceae bacterium.</title>
        <authorList>
            <person name="Yan C."/>
        </authorList>
    </citation>
    <scope>NUCLEOTIDE SEQUENCE [LARGE SCALE GENOMIC DNA]</scope>
    <source>
        <strain evidence="7 8">SCSIO 66989</strain>
    </source>
</reference>
<sequence>MDAPRKTETPSILAGTTVPRDRMAVLFLVMLVTAAGNTAMQSVMPGIGTKLGIPDFWVSLAYSWSALLWMLTAPYWARMSDKRGRKALMKLGMWGFISSFAICATILWFGLNGYLGPLATIITFAIFRSLYGGFGSAAPPAVQAYVAARTDRALRTRVLAIISSSFGLGTVLGPAIAPLLILPLLGLVSPFLFFAGFGLLVYLALRLRLPDDDPRYAARGQVVNEPSTSSSAAKVSNDGEHAEHSETESTDEEPERLKWTDKRIRPWLVTGLLGGHAQAIILGMIGFLLLDRLGLRATPAEAAGPTGLVLMAGAIATLLSQWGLIPYLQMGPRASTLWGALLGGIGCLMIGLAGELHSITLGYVVASMGFGLFRPGFTAGASLSVTRPEQGQVAGIVASVNGAAFVVGPAFGVWLYNVYAPASFGLLVALTASVLLLGWRGLQADNVLEGRA</sequence>
<feature type="transmembrane region" description="Helical" evidence="5">
    <location>
        <begin position="360"/>
        <end position="381"/>
    </location>
</feature>
<dbReference type="AlphaFoldDB" id="A0AA97F655"/>
<keyword evidence="3 5" id="KW-0472">Membrane</keyword>
<feature type="region of interest" description="Disordered" evidence="4">
    <location>
        <begin position="220"/>
        <end position="256"/>
    </location>
</feature>
<feature type="compositionally biased region" description="Basic and acidic residues" evidence="4">
    <location>
        <begin position="237"/>
        <end position="247"/>
    </location>
</feature>
<evidence type="ECO:0000259" key="6">
    <source>
        <dbReference type="PROSITE" id="PS50850"/>
    </source>
</evidence>
<dbReference type="PROSITE" id="PS50850">
    <property type="entry name" value="MFS"/>
    <property type="match status" value="1"/>
</dbReference>
<dbReference type="InterPro" id="IPR020846">
    <property type="entry name" value="MFS_dom"/>
</dbReference>
<evidence type="ECO:0000313" key="8">
    <source>
        <dbReference type="Proteomes" id="UP001302429"/>
    </source>
</evidence>
<dbReference type="RefSeq" id="WP_317081710.1">
    <property type="nucleotide sequence ID" value="NZ_CP136594.1"/>
</dbReference>
<feature type="transmembrane region" description="Helical" evidence="5">
    <location>
        <begin position="302"/>
        <end position="325"/>
    </location>
</feature>